<keyword evidence="2" id="KW-1185">Reference proteome</keyword>
<dbReference type="EMBL" id="CZCZ02000012">
    <property type="protein sequence ID" value="CAC5342521.1"/>
    <property type="molecule type" value="Genomic_DNA"/>
</dbReference>
<organism evidence="1 2">
    <name type="scientific">Planktothrix rubescens CCAP 1459/22</name>
    <dbReference type="NCBI Taxonomy" id="329571"/>
    <lineage>
        <taxon>Bacteria</taxon>
        <taxon>Bacillati</taxon>
        <taxon>Cyanobacteriota</taxon>
        <taxon>Cyanophyceae</taxon>
        <taxon>Oscillatoriophycideae</taxon>
        <taxon>Oscillatoriales</taxon>
        <taxon>Microcoleaceae</taxon>
        <taxon>Planktothrix</taxon>
    </lineage>
</organism>
<gene>
    <name evidence="1" type="ORF">PLAN_20029</name>
</gene>
<reference evidence="1" key="1">
    <citation type="submission" date="2020-05" db="EMBL/GenBank/DDBJ databases">
        <authorList>
            <consortium name="Genoscope - CEA"/>
            <person name="William W."/>
        </authorList>
    </citation>
    <scope>NUCLEOTIDE SEQUENCE [LARGE SCALE GENOMIC DNA]</scope>
    <source>
        <strain evidence="1">PCC 7821</strain>
    </source>
</reference>
<sequence>MFMRVFKILLKNCCHNLDCIKCPYIPYIKQYITADYHTKSSERTI</sequence>
<dbReference type="AlphaFoldDB" id="A0A6J7ZK68"/>
<name>A0A6J7ZK68_PLARU</name>
<dbReference type="EMBL" id="LR812490">
    <property type="protein sequence ID" value="CAC5342521.1"/>
    <property type="molecule type" value="Genomic_DNA"/>
</dbReference>
<protein>
    <submittedName>
        <fullName evidence="1">Uncharacterized protein</fullName>
    </submittedName>
</protein>
<dbReference type="Proteomes" id="UP000196521">
    <property type="component" value="Chromosome"/>
</dbReference>
<evidence type="ECO:0000313" key="1">
    <source>
        <dbReference type="EMBL" id="CAC5342521.1"/>
    </source>
</evidence>
<evidence type="ECO:0000313" key="2">
    <source>
        <dbReference type="Proteomes" id="UP000196521"/>
    </source>
</evidence>
<comment type="caution">
    <text evidence="1">The sequence shown here is derived from an EMBL/GenBank/DDBJ whole genome shotgun (WGS) entry which is preliminary data.</text>
</comment>
<proteinExistence type="predicted"/>
<accession>A0A6J7ZK68</accession>